<dbReference type="PANTHER" id="PTHR43976">
    <property type="entry name" value="SHORT CHAIN DEHYDROGENASE"/>
    <property type="match status" value="1"/>
</dbReference>
<evidence type="ECO:0000313" key="6">
    <source>
        <dbReference type="EMBL" id="KAK5941586.1"/>
    </source>
</evidence>
<dbReference type="PRINTS" id="PR00081">
    <property type="entry name" value="GDHRDH"/>
</dbReference>
<evidence type="ECO:0000313" key="7">
    <source>
        <dbReference type="Proteomes" id="UP001334248"/>
    </source>
</evidence>
<evidence type="ECO:0000256" key="3">
    <source>
        <dbReference type="ARBA" id="ARBA00023002"/>
    </source>
</evidence>
<keyword evidence="2" id="KW-0521">NADP</keyword>
<keyword evidence="7" id="KW-1185">Reference proteome</keyword>
<dbReference type="RefSeq" id="XP_064729676.1">
    <property type="nucleotide sequence ID" value="XM_064873954.1"/>
</dbReference>
<comment type="similarity">
    <text evidence="1 4">Belongs to the short-chain dehydrogenases/reductases (SDR) family.</text>
</comment>
<evidence type="ECO:0000256" key="1">
    <source>
        <dbReference type="ARBA" id="ARBA00006484"/>
    </source>
</evidence>
<gene>
    <name evidence="6" type="ORF">PMZ80_005534</name>
</gene>
<dbReference type="SMART" id="SM00822">
    <property type="entry name" value="PKS_KR"/>
    <property type="match status" value="1"/>
</dbReference>
<organism evidence="6 7">
    <name type="scientific">Knufia obscura</name>
    <dbReference type="NCBI Taxonomy" id="1635080"/>
    <lineage>
        <taxon>Eukaryota</taxon>
        <taxon>Fungi</taxon>
        <taxon>Dikarya</taxon>
        <taxon>Ascomycota</taxon>
        <taxon>Pezizomycotina</taxon>
        <taxon>Eurotiomycetes</taxon>
        <taxon>Chaetothyriomycetidae</taxon>
        <taxon>Chaetothyriales</taxon>
        <taxon>Trichomeriaceae</taxon>
        <taxon>Knufia</taxon>
    </lineage>
</organism>
<comment type="caution">
    <text evidence="6">The sequence shown here is derived from an EMBL/GenBank/DDBJ whole genome shotgun (WGS) entry which is preliminary data.</text>
</comment>
<dbReference type="PROSITE" id="PS00061">
    <property type="entry name" value="ADH_SHORT"/>
    <property type="match status" value="1"/>
</dbReference>
<dbReference type="InterPro" id="IPR002347">
    <property type="entry name" value="SDR_fam"/>
</dbReference>
<dbReference type="Gene3D" id="3.40.50.720">
    <property type="entry name" value="NAD(P)-binding Rossmann-like Domain"/>
    <property type="match status" value="1"/>
</dbReference>
<dbReference type="GeneID" id="89998983"/>
<dbReference type="CDD" id="cd05374">
    <property type="entry name" value="17beta-HSD-like_SDR_c"/>
    <property type="match status" value="1"/>
</dbReference>
<evidence type="ECO:0000259" key="5">
    <source>
        <dbReference type="SMART" id="SM00822"/>
    </source>
</evidence>
<dbReference type="SUPFAM" id="SSF51735">
    <property type="entry name" value="NAD(P)-binding Rossmann-fold domains"/>
    <property type="match status" value="1"/>
</dbReference>
<reference evidence="6 7" key="1">
    <citation type="journal article" date="2023" name="Res Sq">
        <title>Genomic and morphological characterization of Knufia obscura isolated from the Mars 2020 spacecraft assembly facility.</title>
        <authorList>
            <person name="Chander A.M."/>
            <person name="Teixeira M.M."/>
            <person name="Singh N.K."/>
            <person name="Williams M.P."/>
            <person name="Parker C.W."/>
            <person name="Leo P."/>
            <person name="Stajich J.E."/>
            <person name="Torok T."/>
            <person name="Tighe S."/>
            <person name="Mason C.E."/>
            <person name="Venkateswaran K."/>
        </authorList>
    </citation>
    <scope>NUCLEOTIDE SEQUENCE [LARGE SCALE GENOMIC DNA]</scope>
    <source>
        <strain evidence="6 7">CCFEE 5817</strain>
    </source>
</reference>
<dbReference type="Pfam" id="PF00106">
    <property type="entry name" value="adh_short"/>
    <property type="match status" value="1"/>
</dbReference>
<dbReference type="Proteomes" id="UP001334248">
    <property type="component" value="Unassembled WGS sequence"/>
</dbReference>
<feature type="domain" description="Ketoreductase" evidence="5">
    <location>
        <begin position="8"/>
        <end position="192"/>
    </location>
</feature>
<accession>A0ABR0RLV4</accession>
<dbReference type="InterPro" id="IPR057326">
    <property type="entry name" value="KR_dom"/>
</dbReference>
<protein>
    <recommendedName>
        <fullName evidence="5">Ketoreductase domain-containing protein</fullName>
    </recommendedName>
</protein>
<evidence type="ECO:0000256" key="2">
    <source>
        <dbReference type="ARBA" id="ARBA00022857"/>
    </source>
</evidence>
<keyword evidence="3" id="KW-0560">Oxidoreductase</keyword>
<dbReference type="EMBL" id="JAVHJV010000006">
    <property type="protein sequence ID" value="KAK5941586.1"/>
    <property type="molecule type" value="Genomic_DNA"/>
</dbReference>
<evidence type="ECO:0000256" key="4">
    <source>
        <dbReference type="RuleBase" id="RU000363"/>
    </source>
</evidence>
<dbReference type="InterPro" id="IPR036291">
    <property type="entry name" value="NAD(P)-bd_dom_sf"/>
</dbReference>
<sequence length="294" mass="31582">MSTSSNIKTWLITGSSSGFGLILARTILARGHNVIATSRNPSRTPEYVKEIESTSRGKWLTLDVSADAPTIQATVHEAHKLFGKIDVLVNNAGYSVLGMAEDIPEDQAKAQFEVNLWGAIRVTKAVLPIMRKQGSGTIAMFSSIAGMQVNPTNAIYSASKAGLEAWSDGMAQEIASFGIRVLVIEPGAFRTNFLGGNALRAVPTSEPYKGTVGDATLQRYQSMGGKQAGDPAKACERIVNNVERGLGKDQLGKAENLRLPLGQDCYDRLLAKTEALSKNWANTKEEALGLQVDE</sequence>
<proteinExistence type="inferred from homology"/>
<name>A0ABR0RLV4_9EURO</name>
<dbReference type="PRINTS" id="PR00080">
    <property type="entry name" value="SDRFAMILY"/>
</dbReference>
<dbReference type="InterPro" id="IPR051911">
    <property type="entry name" value="SDR_oxidoreductase"/>
</dbReference>
<dbReference type="PANTHER" id="PTHR43976:SF16">
    <property type="entry name" value="SHORT-CHAIN DEHYDROGENASE_REDUCTASE FAMILY PROTEIN"/>
    <property type="match status" value="1"/>
</dbReference>
<dbReference type="InterPro" id="IPR020904">
    <property type="entry name" value="Sc_DH/Rdtase_CS"/>
</dbReference>